<name>A0AAF3JAT9_9BILA</name>
<feature type="coiled-coil region" evidence="1">
    <location>
        <begin position="302"/>
        <end position="336"/>
    </location>
</feature>
<dbReference type="WBParaSite" id="MBELARI_LOCUS7353">
    <property type="protein sequence ID" value="MBELARI_LOCUS7353"/>
    <property type="gene ID" value="MBELARI_LOCUS7353"/>
</dbReference>
<reference evidence="3" key="1">
    <citation type="submission" date="2024-02" db="UniProtKB">
        <authorList>
            <consortium name="WormBaseParasite"/>
        </authorList>
    </citation>
    <scope>IDENTIFICATION</scope>
</reference>
<protein>
    <submittedName>
        <fullName evidence="3">F-box domain-containing protein</fullName>
    </submittedName>
</protein>
<keyword evidence="1" id="KW-0175">Coiled coil</keyword>
<sequence length="406" mass="47938">MFPYSFLPEELKNCIVKSIHLNDTSQAFRASKSLERKILEYGPFPRRISKLNIGLLDSDYHAKTLDDLVFDIQMSNGEIEFEVSGHNVTLISKDKKIPLNVKGKTFWALLNNKIISLESCTISIPDSRTLDTRLVRRFVENLFQDNEFLSKADYLFRFHLDTNLELAKIILSRFHVTIRDLLALEIFYVPSKEKEANEFLEDLIKRPTLQDCYSIAWENRCSRWLPGASIFQAPGKLLCFPSGNWFRFMRVIQQVFFQENPTASDERFYLVNLHGHEILEDVHVNSQDYREMFDEERGCEELRDDSEEVALMREAVKELEKELETRQVNKELFIEKSSSCFYKGYYKKRFVNNEANYFITCSEEKDSSSYFENYFGEPRKYTFQCFVKYRTIKALDRTLQCELELD</sequence>
<proteinExistence type="predicted"/>
<accession>A0AAF3JAT9</accession>
<evidence type="ECO:0000313" key="3">
    <source>
        <dbReference type="WBParaSite" id="MBELARI_LOCUS7353"/>
    </source>
</evidence>
<dbReference type="AlphaFoldDB" id="A0AAF3JAT9"/>
<evidence type="ECO:0000256" key="1">
    <source>
        <dbReference type="SAM" id="Coils"/>
    </source>
</evidence>
<keyword evidence="2" id="KW-1185">Reference proteome</keyword>
<organism evidence="2 3">
    <name type="scientific">Mesorhabditis belari</name>
    <dbReference type="NCBI Taxonomy" id="2138241"/>
    <lineage>
        <taxon>Eukaryota</taxon>
        <taxon>Metazoa</taxon>
        <taxon>Ecdysozoa</taxon>
        <taxon>Nematoda</taxon>
        <taxon>Chromadorea</taxon>
        <taxon>Rhabditida</taxon>
        <taxon>Rhabditina</taxon>
        <taxon>Rhabditomorpha</taxon>
        <taxon>Rhabditoidea</taxon>
        <taxon>Rhabditidae</taxon>
        <taxon>Mesorhabditinae</taxon>
        <taxon>Mesorhabditis</taxon>
    </lineage>
</organism>
<dbReference type="Proteomes" id="UP000887575">
    <property type="component" value="Unassembled WGS sequence"/>
</dbReference>
<evidence type="ECO:0000313" key="2">
    <source>
        <dbReference type="Proteomes" id="UP000887575"/>
    </source>
</evidence>